<sequence length="396" mass="45013">MTGNIYILQDDRLIGVEEAPYPKEEVLQRQVSLFADQLIPGAQIDPDKPRRWLLVTDEAGVPNAEGGGAWWSVDHLFLDQDGIPTLVEVKRSSDTRIRREVVGQMLDYAANALQFWSVNDMQGMFERHVQKVLERDPEGEPCDVRLNEFLQGEQTEEEFWLKVKTNLQARRIRMVFVADRIPPELQRIVEFLNSQMDPAEVLAVEIRHYDGAFDGKQVKALVPQVLGTNVVKAGSVNESVKRKWTEGEFMAALRDKRGEVAATTAKGILDWAIGRGLTIWWGEGKRDGSFYPMLYEGPARLEHYFTFAVLTNGAVQIQFGTMLNRAVFSDEQKRAELLRKLNSLPGVAIPEPGLTKYPSLPITLLADENSLQQFLSVWDWYLESIRNQAMSEKHRA</sequence>
<protein>
    <recommendedName>
        <fullName evidence="3">DUF4268 domain-containing protein</fullName>
    </recommendedName>
</protein>
<keyword evidence="2" id="KW-1185">Reference proteome</keyword>
<accession>A0ABP1CCK8</accession>
<evidence type="ECO:0000313" key="1">
    <source>
        <dbReference type="EMBL" id="CAL1241947.1"/>
    </source>
</evidence>
<dbReference type="EMBL" id="OZ026885">
    <property type="protein sequence ID" value="CAL1241947.1"/>
    <property type="molecule type" value="Genomic_DNA"/>
</dbReference>
<dbReference type="Gene3D" id="3.40.1350.10">
    <property type="match status" value="1"/>
</dbReference>
<gene>
    <name evidence="1" type="ORF">MECH1_V1_P0015</name>
</gene>
<keyword evidence="1" id="KW-0614">Plasmid</keyword>
<name>A0ABP1CCK8_9GAMM</name>
<proteinExistence type="predicted"/>
<evidence type="ECO:0008006" key="3">
    <source>
        <dbReference type="Google" id="ProtNLM"/>
    </source>
</evidence>
<organism evidence="1 2">
    <name type="scientific">Candidatus Methylocalor cossyra</name>
    <dbReference type="NCBI Taxonomy" id="3108543"/>
    <lineage>
        <taxon>Bacteria</taxon>
        <taxon>Pseudomonadati</taxon>
        <taxon>Pseudomonadota</taxon>
        <taxon>Gammaproteobacteria</taxon>
        <taxon>Methylococcales</taxon>
        <taxon>Methylococcaceae</taxon>
        <taxon>Candidatus Methylocalor</taxon>
    </lineage>
</organism>
<evidence type="ECO:0000313" key="2">
    <source>
        <dbReference type="Proteomes" id="UP001497493"/>
    </source>
</evidence>
<dbReference type="InterPro" id="IPR011856">
    <property type="entry name" value="tRNA_endonuc-like_dom_sf"/>
</dbReference>
<dbReference type="RefSeq" id="WP_348760019.1">
    <property type="nucleotide sequence ID" value="NZ_OZ026885.1"/>
</dbReference>
<reference evidence="1 2" key="1">
    <citation type="submission" date="2024-04" db="EMBL/GenBank/DDBJ databases">
        <authorList>
            <person name="Cremers G."/>
        </authorList>
    </citation>
    <scope>NUCLEOTIDE SEQUENCE [LARGE SCALE GENOMIC DNA]</scope>
    <source>
        <strain evidence="1">MeCH1-AG</strain>
        <plasmid evidence="1 2">2</plasmid>
    </source>
</reference>
<geneLocation type="plasmid" evidence="1 2">
    <name>2</name>
</geneLocation>
<dbReference type="Proteomes" id="UP001497493">
    <property type="component" value="Plasmid 2"/>
</dbReference>